<dbReference type="GO" id="GO:0043565">
    <property type="term" value="F:sequence-specific DNA binding"/>
    <property type="evidence" value="ECO:0007669"/>
    <property type="project" value="InterPro"/>
</dbReference>
<dbReference type="RefSeq" id="WP_039786780.1">
    <property type="nucleotide sequence ID" value="NZ_AGBD01000321.1"/>
</dbReference>
<keyword evidence="1" id="KW-0805">Transcription regulation</keyword>
<dbReference type="EMBL" id="LN831776">
    <property type="protein sequence ID" value="CQR57436.1"/>
    <property type="molecule type" value="Genomic_DNA"/>
</dbReference>
<keyword evidence="2" id="KW-0238">DNA-binding</keyword>
<dbReference type="InterPro" id="IPR020449">
    <property type="entry name" value="Tscrpt_reg_AraC-type_HTH"/>
</dbReference>
<sequence>MSGTLEDKPYPWKKEHTEIPEGLFPINVFHICFPDRSIIPPHWHDHLEWILITKGSFRVQVGPHSRELMQGELAFVSRPQIHAAYPTEDGSELYAVVYNEALLNGMRDLTELQHIRPLLSGEIRLPAFYDTDQPVTRQIRGCIEQIIYSYQSKSPGYELCIKGGLFSSLGLAYPLAEFTAPPSKRDRQETGIQPLLIHLSNHFHEPLTVEEAARICCVTPNYFCHLFKKNTGKTLIEYVNMLRVHEASRLLQLRRYSIQEVAFRVGFTGLTYFGRIFKQHTSMTPSEYASHFQTRTYSSL</sequence>
<proteinExistence type="predicted"/>
<dbReference type="PROSITE" id="PS00041">
    <property type="entry name" value="HTH_ARAC_FAMILY_1"/>
    <property type="match status" value="1"/>
</dbReference>
<dbReference type="KEGG" id="pri:PRIO_5034"/>
<name>A0A0E4CYF1_9BACL</name>
<protein>
    <recommendedName>
        <fullName evidence="4">HTH araC/xylS-type domain-containing protein</fullName>
    </recommendedName>
</protein>
<evidence type="ECO:0000259" key="4">
    <source>
        <dbReference type="PROSITE" id="PS01124"/>
    </source>
</evidence>
<organism evidence="5 6">
    <name type="scientific">Paenibacillus riograndensis SBR5</name>
    <dbReference type="NCBI Taxonomy" id="1073571"/>
    <lineage>
        <taxon>Bacteria</taxon>
        <taxon>Bacillati</taxon>
        <taxon>Bacillota</taxon>
        <taxon>Bacilli</taxon>
        <taxon>Bacillales</taxon>
        <taxon>Paenibacillaceae</taxon>
        <taxon>Paenibacillus</taxon>
        <taxon>Paenibacillus sonchi group</taxon>
    </lineage>
</organism>
<evidence type="ECO:0000256" key="1">
    <source>
        <dbReference type="ARBA" id="ARBA00023015"/>
    </source>
</evidence>
<dbReference type="InterPro" id="IPR003313">
    <property type="entry name" value="AraC-bd"/>
</dbReference>
<dbReference type="HOGENOM" id="CLU_000445_88_8_9"/>
<evidence type="ECO:0000256" key="2">
    <source>
        <dbReference type="ARBA" id="ARBA00023125"/>
    </source>
</evidence>
<dbReference type="InterPro" id="IPR037923">
    <property type="entry name" value="HTH-like"/>
</dbReference>
<dbReference type="Gene3D" id="2.60.120.10">
    <property type="entry name" value="Jelly Rolls"/>
    <property type="match status" value="1"/>
</dbReference>
<dbReference type="PANTHER" id="PTHR43280">
    <property type="entry name" value="ARAC-FAMILY TRANSCRIPTIONAL REGULATOR"/>
    <property type="match status" value="1"/>
</dbReference>
<dbReference type="SUPFAM" id="SSF51215">
    <property type="entry name" value="Regulatory protein AraC"/>
    <property type="match status" value="1"/>
</dbReference>
<evidence type="ECO:0000313" key="6">
    <source>
        <dbReference type="Proteomes" id="UP000033163"/>
    </source>
</evidence>
<dbReference type="PROSITE" id="PS01124">
    <property type="entry name" value="HTH_ARAC_FAMILY_2"/>
    <property type="match status" value="1"/>
</dbReference>
<evidence type="ECO:0000313" key="5">
    <source>
        <dbReference type="EMBL" id="CQR57436.1"/>
    </source>
</evidence>
<dbReference type="InterPro" id="IPR014710">
    <property type="entry name" value="RmlC-like_jellyroll"/>
</dbReference>
<dbReference type="GO" id="GO:0003700">
    <property type="term" value="F:DNA-binding transcription factor activity"/>
    <property type="evidence" value="ECO:0007669"/>
    <property type="project" value="InterPro"/>
</dbReference>
<dbReference type="InterPro" id="IPR009057">
    <property type="entry name" value="Homeodomain-like_sf"/>
</dbReference>
<dbReference type="PRINTS" id="PR00032">
    <property type="entry name" value="HTHARAC"/>
</dbReference>
<dbReference type="AlphaFoldDB" id="A0A0E4CYF1"/>
<keyword evidence="3" id="KW-0804">Transcription</keyword>
<dbReference type="SMART" id="SM00342">
    <property type="entry name" value="HTH_ARAC"/>
    <property type="match status" value="1"/>
</dbReference>
<dbReference type="InterPro" id="IPR018060">
    <property type="entry name" value="HTH_AraC"/>
</dbReference>
<dbReference type="Pfam" id="PF02311">
    <property type="entry name" value="AraC_binding"/>
    <property type="match status" value="1"/>
</dbReference>
<feature type="domain" description="HTH araC/xylS-type" evidence="4">
    <location>
        <begin position="193"/>
        <end position="291"/>
    </location>
</feature>
<evidence type="ECO:0000256" key="3">
    <source>
        <dbReference type="ARBA" id="ARBA00023163"/>
    </source>
</evidence>
<dbReference type="Pfam" id="PF12833">
    <property type="entry name" value="HTH_18"/>
    <property type="match status" value="1"/>
</dbReference>
<dbReference type="PANTHER" id="PTHR43280:SF28">
    <property type="entry name" value="HTH-TYPE TRANSCRIPTIONAL ACTIVATOR RHAS"/>
    <property type="match status" value="1"/>
</dbReference>
<dbReference type="InterPro" id="IPR018062">
    <property type="entry name" value="HTH_AraC-typ_CS"/>
</dbReference>
<dbReference type="Proteomes" id="UP000033163">
    <property type="component" value="Chromosome I"/>
</dbReference>
<gene>
    <name evidence="5" type="ORF">PRIO_5034</name>
</gene>
<accession>A0A0E4CYF1</accession>
<reference evidence="6" key="1">
    <citation type="submission" date="2015-03" db="EMBL/GenBank/DDBJ databases">
        <authorList>
            <person name="Wibberg D."/>
        </authorList>
    </citation>
    <scope>NUCLEOTIDE SEQUENCE [LARGE SCALE GENOMIC DNA]</scope>
</reference>
<dbReference type="PATRIC" id="fig|1073571.4.peg.5409"/>
<dbReference type="SUPFAM" id="SSF46689">
    <property type="entry name" value="Homeodomain-like"/>
    <property type="match status" value="2"/>
</dbReference>
<dbReference type="Gene3D" id="1.10.10.60">
    <property type="entry name" value="Homeodomain-like"/>
    <property type="match status" value="2"/>
</dbReference>